<keyword evidence="2" id="KW-0813">Transport</keyword>
<evidence type="ECO:0000256" key="1">
    <source>
        <dbReference type="ARBA" id="ARBA00004651"/>
    </source>
</evidence>
<evidence type="ECO:0000313" key="11">
    <source>
        <dbReference type="Proteomes" id="UP000320085"/>
    </source>
</evidence>
<accession>A0A543PUP5</accession>
<sequence>MNVSALVVVAATLFGWGLVSKRLARADLTAPIVFIVVGAALTWTGLIEGPEEPAALTPLVEITLVWVLFSDAARLPMRELRQDVGRYLRLLAVGLPLTVLLGWGLAAWFWPGLGLWLALFVGAALAPTDAALGIPVVTNPVVPSRIRQLITVESGLNDGIATPVVMVAIAGAAAAAGLEGHEGAGHAVVQLLLGVVVGSAVGAAGGWLLRLARRHDLAAEDFMGIAVLALGLLAYAAALALAGNGFVAAFCGGLAFGACAGRRGPEELVFLEQTGALVSALVWLAFGAIAVPIMFEGIDPLMLVYAVLSLTVVRMLPVALSLIGSGLDRRTVLFVGWFGPRGLASLVFALLALEALGPVSDEAVAVVTVTVLVSVVAHGLSAAPLAGRYGRSVAGAGPEPGGPVEVIELRPAAAALSRATRAADETTRARVARG</sequence>
<keyword evidence="6" id="KW-0406">Ion transport</keyword>
<feature type="transmembrane region" description="Helical" evidence="8">
    <location>
        <begin position="28"/>
        <end position="47"/>
    </location>
</feature>
<organism evidence="10 11">
    <name type="scientific">Humibacillus xanthopallidus</name>
    <dbReference type="NCBI Taxonomy" id="412689"/>
    <lineage>
        <taxon>Bacteria</taxon>
        <taxon>Bacillati</taxon>
        <taxon>Actinomycetota</taxon>
        <taxon>Actinomycetes</taxon>
        <taxon>Micrococcales</taxon>
        <taxon>Intrasporangiaceae</taxon>
        <taxon>Humibacillus</taxon>
    </lineage>
</organism>
<evidence type="ECO:0000256" key="6">
    <source>
        <dbReference type="ARBA" id="ARBA00023065"/>
    </source>
</evidence>
<evidence type="ECO:0000259" key="9">
    <source>
        <dbReference type="Pfam" id="PF00999"/>
    </source>
</evidence>
<keyword evidence="5 8" id="KW-1133">Transmembrane helix</keyword>
<evidence type="ECO:0000256" key="7">
    <source>
        <dbReference type="ARBA" id="ARBA00023136"/>
    </source>
</evidence>
<dbReference type="GO" id="GO:1902600">
    <property type="term" value="P:proton transmembrane transport"/>
    <property type="evidence" value="ECO:0007669"/>
    <property type="project" value="InterPro"/>
</dbReference>
<evidence type="ECO:0000256" key="3">
    <source>
        <dbReference type="ARBA" id="ARBA00022449"/>
    </source>
</evidence>
<dbReference type="EMBL" id="VFQF01000001">
    <property type="protein sequence ID" value="TQN47807.1"/>
    <property type="molecule type" value="Genomic_DNA"/>
</dbReference>
<feature type="transmembrane region" description="Helical" evidence="8">
    <location>
        <begin position="90"/>
        <end position="110"/>
    </location>
</feature>
<feature type="transmembrane region" description="Helical" evidence="8">
    <location>
        <begin position="246"/>
        <end position="264"/>
    </location>
</feature>
<evidence type="ECO:0000256" key="2">
    <source>
        <dbReference type="ARBA" id="ARBA00022448"/>
    </source>
</evidence>
<comment type="subcellular location">
    <subcellularLocation>
        <location evidence="1">Cell membrane</location>
        <topology evidence="1">Multi-pass membrane protein</topology>
    </subcellularLocation>
</comment>
<dbReference type="Pfam" id="PF00999">
    <property type="entry name" value="Na_H_Exchanger"/>
    <property type="match status" value="1"/>
</dbReference>
<dbReference type="OrthoDB" id="4174405at2"/>
<feature type="transmembrane region" description="Helical" evidence="8">
    <location>
        <begin position="159"/>
        <end position="178"/>
    </location>
</feature>
<dbReference type="AlphaFoldDB" id="A0A543PUP5"/>
<keyword evidence="7 8" id="KW-0472">Membrane</keyword>
<dbReference type="GO" id="GO:0015297">
    <property type="term" value="F:antiporter activity"/>
    <property type="evidence" value="ECO:0007669"/>
    <property type="project" value="UniProtKB-KW"/>
</dbReference>
<comment type="caution">
    <text evidence="10">The sequence shown here is derived from an EMBL/GenBank/DDBJ whole genome shotgun (WGS) entry which is preliminary data.</text>
</comment>
<name>A0A543PUP5_9MICO</name>
<gene>
    <name evidence="10" type="ORF">FHX52_0925</name>
</gene>
<protein>
    <submittedName>
        <fullName evidence="10">Sodium/proton antiporter (CPA1 family)</fullName>
    </submittedName>
</protein>
<dbReference type="PANTHER" id="PTHR32507">
    <property type="entry name" value="NA(+)/H(+) ANTIPORTER 1"/>
    <property type="match status" value="1"/>
</dbReference>
<feature type="transmembrane region" description="Helical" evidence="8">
    <location>
        <begin position="116"/>
        <end position="138"/>
    </location>
</feature>
<keyword evidence="3" id="KW-0050">Antiport</keyword>
<dbReference type="Proteomes" id="UP000320085">
    <property type="component" value="Unassembled WGS sequence"/>
</dbReference>
<dbReference type="RefSeq" id="WP_141820315.1">
    <property type="nucleotide sequence ID" value="NZ_BAAAQC010000016.1"/>
</dbReference>
<feature type="transmembrane region" description="Helical" evidence="8">
    <location>
        <begin position="301"/>
        <end position="320"/>
    </location>
</feature>
<feature type="transmembrane region" description="Helical" evidence="8">
    <location>
        <begin position="276"/>
        <end position="295"/>
    </location>
</feature>
<dbReference type="PANTHER" id="PTHR32507:SF8">
    <property type="entry name" value="CNH1P"/>
    <property type="match status" value="1"/>
</dbReference>
<evidence type="ECO:0000256" key="8">
    <source>
        <dbReference type="SAM" id="Phobius"/>
    </source>
</evidence>
<feature type="transmembrane region" description="Helical" evidence="8">
    <location>
        <begin position="332"/>
        <end position="351"/>
    </location>
</feature>
<feature type="domain" description="Cation/H+ exchanger transmembrane" evidence="9">
    <location>
        <begin position="9"/>
        <end position="385"/>
    </location>
</feature>
<proteinExistence type="predicted"/>
<feature type="transmembrane region" description="Helical" evidence="8">
    <location>
        <begin position="221"/>
        <end position="240"/>
    </location>
</feature>
<keyword evidence="4 8" id="KW-0812">Transmembrane</keyword>
<evidence type="ECO:0000256" key="4">
    <source>
        <dbReference type="ARBA" id="ARBA00022692"/>
    </source>
</evidence>
<reference evidence="10 11" key="1">
    <citation type="submission" date="2019-06" db="EMBL/GenBank/DDBJ databases">
        <title>Sequencing the genomes of 1000 actinobacteria strains.</title>
        <authorList>
            <person name="Klenk H.-P."/>
        </authorList>
    </citation>
    <scope>NUCLEOTIDE SEQUENCE [LARGE SCALE GENOMIC DNA]</scope>
    <source>
        <strain evidence="10 11">DSM 21776</strain>
    </source>
</reference>
<dbReference type="InterPro" id="IPR006153">
    <property type="entry name" value="Cation/H_exchanger_TM"/>
</dbReference>
<feature type="transmembrane region" description="Helical" evidence="8">
    <location>
        <begin position="363"/>
        <end position="383"/>
    </location>
</feature>
<feature type="transmembrane region" description="Helical" evidence="8">
    <location>
        <begin position="184"/>
        <end position="209"/>
    </location>
</feature>
<dbReference type="GO" id="GO:0005886">
    <property type="term" value="C:plasma membrane"/>
    <property type="evidence" value="ECO:0007669"/>
    <property type="project" value="UniProtKB-SubCell"/>
</dbReference>
<evidence type="ECO:0000313" key="10">
    <source>
        <dbReference type="EMBL" id="TQN47807.1"/>
    </source>
</evidence>
<evidence type="ECO:0000256" key="5">
    <source>
        <dbReference type="ARBA" id="ARBA00022989"/>
    </source>
</evidence>